<keyword evidence="4" id="KW-0001">2Fe-2S</keyword>
<dbReference type="CDD" id="cd00207">
    <property type="entry name" value="fer2"/>
    <property type="match status" value="1"/>
</dbReference>
<dbReference type="GO" id="GO:0048038">
    <property type="term" value="F:quinone binding"/>
    <property type="evidence" value="ECO:0007669"/>
    <property type="project" value="UniProtKB-KW"/>
</dbReference>
<dbReference type="PROSITE" id="PS51669">
    <property type="entry name" value="4FE4S_MOW_BIS_MGD"/>
    <property type="match status" value="1"/>
</dbReference>
<keyword evidence="3" id="KW-0004">4Fe-4S</keyword>
<accession>A0A3B0XZY4</accession>
<proteinExistence type="inferred from homology"/>
<evidence type="ECO:0000256" key="11">
    <source>
        <dbReference type="ARBA" id="ARBA00034078"/>
    </source>
</evidence>
<dbReference type="InterPro" id="IPR019574">
    <property type="entry name" value="NADH_UbQ_OxRdtase_Gsu_4Fe4S-bd"/>
</dbReference>
<dbReference type="SMART" id="SM00929">
    <property type="entry name" value="NADH-G_4Fe-4S_3"/>
    <property type="match status" value="1"/>
</dbReference>
<sequence>MSAKPEAVADDMLNVIIDDVEYKARPGAMVIEITDANDISVPRFCYHKKLPVAANCRMCMVQVEMGGRMAPKPMPACATPVADGMKIWTQSDYARKAQRAVMEFLLINHPLDCPICDQGGECELQDVALEYGSGISRFTEKKRVVPEKNFGALIASDMTRCIHCTRCVRFLQHVAGYKEMGGMGRGENVEIGTYIQQNIESELSGNIIDVCPVGALTSRPFRFSARAWELEQTPSVAPHDCVGSNINLHVRRGKLMRAVPRENEAINEVWATDRDRFAYQGVNSDDRLTTPMVKRADGWQEVEWEEALHIAAQGLSERVEEQGADQLGMLASPSATLEELSLFNQLAEGLGVSNIDHRLRQTDFTGQDKQPVFPFLGQTIEDLEQADAILVVGGNLRKDQPIIGHRVRKAAMKGASVMMINPVACPVTYKLAHQSTVTPSSLVQSLAGVAAALLQNKKARAPEALQAFIEPTLPNDDERAMAATLSDADNATVLLGLDAAMHPAFSALRAIAVLIGELSDATIGFVSDGSNSAGACLAGVQPHRTVGGVARTATGLDAAQMMAQPRKNYLLLGIEPELDCANGAQALAALQQAEFVVALTPYVTDTMRDYADVLLPSNVFAETSGTYVNIEGRWQSFSAASRAPGDSRPGWKVLRVLGNLLDLEGFDQISSEQVRDALSQQLGEVNLDNNACGDVAAPTSSASGLERIASLPMYAVDSIVRRAESLQLTADGQVARLRLNPADASSLSLADGDSATVTQNGNSISLEVVVDTNVATGAAVVAQAIEATQSLGAPSGVLQVKKA</sequence>
<dbReference type="SUPFAM" id="SSF54862">
    <property type="entry name" value="4Fe-4S ferredoxins"/>
    <property type="match status" value="1"/>
</dbReference>
<dbReference type="Pfam" id="PF00384">
    <property type="entry name" value="Molybdopterin"/>
    <property type="match status" value="1"/>
</dbReference>
<dbReference type="Gene3D" id="3.30.70.20">
    <property type="match status" value="1"/>
</dbReference>
<dbReference type="InterPro" id="IPR006963">
    <property type="entry name" value="Mopterin_OxRdtase_4Fe-4S_dom"/>
</dbReference>
<evidence type="ECO:0000256" key="5">
    <source>
        <dbReference type="ARBA" id="ARBA00022719"/>
    </source>
</evidence>
<dbReference type="GO" id="GO:0043546">
    <property type="term" value="F:molybdopterin cofactor binding"/>
    <property type="evidence" value="ECO:0007669"/>
    <property type="project" value="InterPro"/>
</dbReference>
<dbReference type="GO" id="GO:0016020">
    <property type="term" value="C:membrane"/>
    <property type="evidence" value="ECO:0007669"/>
    <property type="project" value="InterPro"/>
</dbReference>
<keyword evidence="14" id="KW-0830">Ubiquinone</keyword>
<dbReference type="InterPro" id="IPR000283">
    <property type="entry name" value="NADH_UbQ_OxRdtase_75kDa_su_CS"/>
</dbReference>
<evidence type="ECO:0000256" key="3">
    <source>
        <dbReference type="ARBA" id="ARBA00022485"/>
    </source>
</evidence>
<dbReference type="Gene3D" id="3.30.200.210">
    <property type="match status" value="1"/>
</dbReference>
<feature type="domain" description="4Fe-4S His(Cys)3-ligated-type" evidence="13">
    <location>
        <begin position="93"/>
        <end position="132"/>
    </location>
</feature>
<comment type="cofactor">
    <cofactor evidence="1">
        <name>[4Fe-4S] cluster</name>
        <dbReference type="ChEBI" id="CHEBI:49883"/>
    </cofactor>
</comment>
<dbReference type="InterPro" id="IPR006656">
    <property type="entry name" value="Mopterin_OxRdtase"/>
</dbReference>
<dbReference type="Gene3D" id="3.40.228.10">
    <property type="entry name" value="Dimethylsulfoxide Reductase, domain 2"/>
    <property type="match status" value="1"/>
</dbReference>
<dbReference type="PROSITE" id="PS00643">
    <property type="entry name" value="COMPLEX1_75K_3"/>
    <property type="match status" value="1"/>
</dbReference>
<organism evidence="14">
    <name type="scientific">hydrothermal vent metagenome</name>
    <dbReference type="NCBI Taxonomy" id="652676"/>
    <lineage>
        <taxon>unclassified sequences</taxon>
        <taxon>metagenomes</taxon>
        <taxon>ecological metagenomes</taxon>
    </lineage>
</organism>
<keyword evidence="10" id="KW-0520">NAD</keyword>
<dbReference type="NCBIfam" id="TIGR01973">
    <property type="entry name" value="NuoG"/>
    <property type="match status" value="1"/>
</dbReference>
<reference evidence="14" key="1">
    <citation type="submission" date="2018-06" db="EMBL/GenBank/DDBJ databases">
        <authorList>
            <person name="Zhirakovskaya E."/>
        </authorList>
    </citation>
    <scope>NUCLEOTIDE SEQUENCE</scope>
</reference>
<dbReference type="FunFam" id="3.10.20.740:FF:000001">
    <property type="entry name" value="NADH-quinone oxidoreductase subunit G"/>
    <property type="match status" value="1"/>
</dbReference>
<dbReference type="PANTHER" id="PTHR43105">
    <property type="entry name" value="RESPIRATORY NITRATE REDUCTASE"/>
    <property type="match status" value="1"/>
</dbReference>
<keyword evidence="6" id="KW-0479">Metal-binding</keyword>
<dbReference type="Pfam" id="PF13510">
    <property type="entry name" value="Fer2_4"/>
    <property type="match status" value="1"/>
</dbReference>
<dbReference type="GO" id="GO:0008137">
    <property type="term" value="F:NADH dehydrogenase (ubiquinone) activity"/>
    <property type="evidence" value="ECO:0007669"/>
    <property type="project" value="InterPro"/>
</dbReference>
<dbReference type="PROSITE" id="PS51839">
    <property type="entry name" value="4FE4S_HC3"/>
    <property type="match status" value="1"/>
</dbReference>
<dbReference type="InterPro" id="IPR054351">
    <property type="entry name" value="NADH_UbQ_OxRdtase_ferredoxin"/>
</dbReference>
<dbReference type="Pfam" id="PF01568">
    <property type="entry name" value="Molydop_binding"/>
    <property type="match status" value="1"/>
</dbReference>
<dbReference type="GO" id="GO:0046872">
    <property type="term" value="F:metal ion binding"/>
    <property type="evidence" value="ECO:0007669"/>
    <property type="project" value="UniProtKB-KW"/>
</dbReference>
<dbReference type="GO" id="GO:0051539">
    <property type="term" value="F:4 iron, 4 sulfur cluster binding"/>
    <property type="evidence" value="ECO:0007669"/>
    <property type="project" value="UniProtKB-KW"/>
</dbReference>
<dbReference type="InterPro" id="IPR006657">
    <property type="entry name" value="MoPterin_dinucl-bd_dom"/>
</dbReference>
<dbReference type="Pfam" id="PF10588">
    <property type="entry name" value="NADH-G_4Fe-4S_3"/>
    <property type="match status" value="1"/>
</dbReference>
<dbReference type="InterPro" id="IPR036010">
    <property type="entry name" value="2Fe-2S_ferredoxin-like_sf"/>
</dbReference>
<dbReference type="InterPro" id="IPR010228">
    <property type="entry name" value="NADH_UbQ_OxRdtase_Gsu"/>
</dbReference>
<evidence type="ECO:0000256" key="6">
    <source>
        <dbReference type="ARBA" id="ARBA00022723"/>
    </source>
</evidence>
<evidence type="ECO:0000256" key="10">
    <source>
        <dbReference type="ARBA" id="ARBA00023027"/>
    </source>
</evidence>
<evidence type="ECO:0000313" key="14">
    <source>
        <dbReference type="EMBL" id="VAW73938.1"/>
    </source>
</evidence>
<dbReference type="GO" id="GO:0016651">
    <property type="term" value="F:oxidoreductase activity, acting on NAD(P)H"/>
    <property type="evidence" value="ECO:0007669"/>
    <property type="project" value="InterPro"/>
</dbReference>
<protein>
    <submittedName>
        <fullName evidence="14">NADH-ubiquinone oxidoreductase chain G</fullName>
        <ecNumber evidence="14">1.6.5.3</ecNumber>
    </submittedName>
</protein>
<dbReference type="FunFam" id="3.30.70.20:FF:000002">
    <property type="entry name" value="NADH-ubiquinone oxidoreductase 75 kDa subunit"/>
    <property type="match status" value="1"/>
</dbReference>
<dbReference type="GO" id="GO:0042773">
    <property type="term" value="P:ATP synthesis coupled electron transport"/>
    <property type="evidence" value="ECO:0007669"/>
    <property type="project" value="InterPro"/>
</dbReference>
<evidence type="ECO:0000256" key="8">
    <source>
        <dbReference type="ARBA" id="ARBA00023004"/>
    </source>
</evidence>
<evidence type="ECO:0000259" key="12">
    <source>
        <dbReference type="PROSITE" id="PS51669"/>
    </source>
</evidence>
<gene>
    <name evidence="14" type="ORF">MNBD_GAMMA15-2337</name>
</gene>
<name>A0A3B0XZY4_9ZZZZ</name>
<comment type="cofactor">
    <cofactor evidence="11">
        <name>[2Fe-2S] cluster</name>
        <dbReference type="ChEBI" id="CHEBI:190135"/>
    </cofactor>
</comment>
<feature type="domain" description="4Fe-4S Mo/W bis-MGD-type" evidence="12">
    <location>
        <begin position="230"/>
        <end position="286"/>
    </location>
</feature>
<keyword evidence="5" id="KW-0874">Quinone</keyword>
<keyword evidence="9" id="KW-0411">Iron-sulfur</keyword>
<dbReference type="EC" id="1.6.5.3" evidence="14"/>
<evidence type="ECO:0000259" key="13">
    <source>
        <dbReference type="PROSITE" id="PS51839"/>
    </source>
</evidence>
<dbReference type="InterPro" id="IPR009010">
    <property type="entry name" value="Asp_de-COase-like_dom_sf"/>
</dbReference>
<evidence type="ECO:0000256" key="7">
    <source>
        <dbReference type="ARBA" id="ARBA00022967"/>
    </source>
</evidence>
<keyword evidence="14" id="KW-0560">Oxidoreductase</keyword>
<evidence type="ECO:0000256" key="2">
    <source>
        <dbReference type="ARBA" id="ARBA00005404"/>
    </source>
</evidence>
<keyword evidence="7" id="KW-1278">Translocase</keyword>
<keyword evidence="8" id="KW-0408">Iron</keyword>
<dbReference type="Pfam" id="PF22117">
    <property type="entry name" value="Fer4_Nqo3"/>
    <property type="match status" value="1"/>
</dbReference>
<dbReference type="PROSITE" id="PS00642">
    <property type="entry name" value="COMPLEX1_75K_2"/>
    <property type="match status" value="1"/>
</dbReference>
<dbReference type="Gene3D" id="3.10.20.740">
    <property type="match status" value="1"/>
</dbReference>
<dbReference type="Gene3D" id="3.40.50.740">
    <property type="match status" value="1"/>
</dbReference>
<dbReference type="PROSITE" id="PS00641">
    <property type="entry name" value="COMPLEX1_75K_1"/>
    <property type="match status" value="1"/>
</dbReference>
<evidence type="ECO:0000256" key="1">
    <source>
        <dbReference type="ARBA" id="ARBA00001966"/>
    </source>
</evidence>
<dbReference type="SUPFAM" id="SSF53706">
    <property type="entry name" value="Formate dehydrogenase/DMSO reductase, domains 1-3"/>
    <property type="match status" value="1"/>
</dbReference>
<comment type="similarity">
    <text evidence="2">Belongs to the complex I 75 kDa subunit family.</text>
</comment>
<dbReference type="InterPro" id="IPR001041">
    <property type="entry name" value="2Fe-2S_ferredoxin-type"/>
</dbReference>
<dbReference type="AlphaFoldDB" id="A0A3B0XZY4"/>
<dbReference type="Pfam" id="PF22151">
    <property type="entry name" value="Fer4_NDSU1"/>
    <property type="match status" value="1"/>
</dbReference>
<dbReference type="GO" id="GO:0051537">
    <property type="term" value="F:2 iron, 2 sulfur cluster binding"/>
    <property type="evidence" value="ECO:0007669"/>
    <property type="project" value="UniProtKB-KW"/>
</dbReference>
<dbReference type="EMBL" id="UOFN01000026">
    <property type="protein sequence ID" value="VAW73938.1"/>
    <property type="molecule type" value="Genomic_DNA"/>
</dbReference>
<dbReference type="SUPFAM" id="SSF54292">
    <property type="entry name" value="2Fe-2S ferredoxin-like"/>
    <property type="match status" value="1"/>
</dbReference>
<dbReference type="SUPFAM" id="SSF50692">
    <property type="entry name" value="ADC-like"/>
    <property type="match status" value="1"/>
</dbReference>
<dbReference type="PANTHER" id="PTHR43105:SF13">
    <property type="entry name" value="NADH-UBIQUINONE OXIDOREDUCTASE 75 KDA SUBUNIT, MITOCHONDRIAL"/>
    <property type="match status" value="1"/>
</dbReference>
<evidence type="ECO:0000256" key="9">
    <source>
        <dbReference type="ARBA" id="ARBA00023014"/>
    </source>
</evidence>
<dbReference type="InterPro" id="IPR050123">
    <property type="entry name" value="Prok_molybdopt-oxidoreductase"/>
</dbReference>
<evidence type="ECO:0000256" key="4">
    <source>
        <dbReference type="ARBA" id="ARBA00022714"/>
    </source>
</evidence>